<dbReference type="AlphaFoldDB" id="A0ABD3CVL0"/>
<proteinExistence type="predicted"/>
<sequence length="73" mass="8458">MELVHSACRSINVGMTVRRRLPQPEDGPRWVAQGTVVSIQEPAEGWKSCKVNWERYGEMELDEEVNIWEICQV</sequence>
<organism evidence="1 2">
    <name type="scientific">Castilleja foliolosa</name>
    <dbReference type="NCBI Taxonomy" id="1961234"/>
    <lineage>
        <taxon>Eukaryota</taxon>
        <taxon>Viridiplantae</taxon>
        <taxon>Streptophyta</taxon>
        <taxon>Embryophyta</taxon>
        <taxon>Tracheophyta</taxon>
        <taxon>Spermatophyta</taxon>
        <taxon>Magnoliopsida</taxon>
        <taxon>eudicotyledons</taxon>
        <taxon>Gunneridae</taxon>
        <taxon>Pentapetalae</taxon>
        <taxon>asterids</taxon>
        <taxon>lamiids</taxon>
        <taxon>Lamiales</taxon>
        <taxon>Orobanchaceae</taxon>
        <taxon>Pedicularideae</taxon>
        <taxon>Castillejinae</taxon>
        <taxon>Castilleja</taxon>
    </lineage>
</organism>
<dbReference type="Gene3D" id="2.30.30.1040">
    <property type="match status" value="1"/>
</dbReference>
<accession>A0ABD3CVL0</accession>
<name>A0ABD3CVL0_9LAMI</name>
<evidence type="ECO:0000313" key="1">
    <source>
        <dbReference type="EMBL" id="KAL3634048.1"/>
    </source>
</evidence>
<dbReference type="Proteomes" id="UP001632038">
    <property type="component" value="Unassembled WGS sequence"/>
</dbReference>
<dbReference type="EMBL" id="JAVIJP010000028">
    <property type="protein sequence ID" value="KAL3634048.1"/>
    <property type="molecule type" value="Genomic_DNA"/>
</dbReference>
<gene>
    <name evidence="1" type="ORF">CASFOL_021102</name>
</gene>
<evidence type="ECO:0000313" key="2">
    <source>
        <dbReference type="Proteomes" id="UP001632038"/>
    </source>
</evidence>
<reference evidence="2" key="1">
    <citation type="journal article" date="2024" name="IScience">
        <title>Strigolactones Initiate the Formation of Haustorium-like Structures in Castilleja.</title>
        <authorList>
            <person name="Buerger M."/>
            <person name="Peterson D."/>
            <person name="Chory J."/>
        </authorList>
    </citation>
    <scope>NUCLEOTIDE SEQUENCE [LARGE SCALE GENOMIC DNA]</scope>
</reference>
<keyword evidence="2" id="KW-1185">Reference proteome</keyword>
<comment type="caution">
    <text evidence="1">The sequence shown here is derived from an EMBL/GenBank/DDBJ whole genome shotgun (WGS) entry which is preliminary data.</text>
</comment>
<protein>
    <submittedName>
        <fullName evidence="1">Uncharacterized protein</fullName>
    </submittedName>
</protein>